<evidence type="ECO:0000313" key="2">
    <source>
        <dbReference type="EMBL" id="QKJ28498.1"/>
    </source>
</evidence>
<sequence>MRAAQVFYNHILAGVLTEADRDNYSFVYDGAYFNNPSLPAVSLTLPKSQKEYHSAFLFPFFYNMLAEGVNRTLQSRQLKIDENDSFGFLLATARYDTIGAITVKPIENAGA</sequence>
<dbReference type="Pfam" id="PF13657">
    <property type="entry name" value="Couple_hipA"/>
    <property type="match status" value="1"/>
</dbReference>
<feature type="domain" description="HipA N-terminal subdomain 1" evidence="1">
    <location>
        <begin position="5"/>
        <end position="103"/>
    </location>
</feature>
<dbReference type="NCBIfam" id="TIGR03071">
    <property type="entry name" value="couple_hipA"/>
    <property type="match status" value="1"/>
</dbReference>
<dbReference type="KEGG" id="mmab:HQ865_01555"/>
<evidence type="ECO:0000259" key="1">
    <source>
        <dbReference type="Pfam" id="PF13657"/>
    </source>
</evidence>
<dbReference type="EMBL" id="CP054139">
    <property type="protein sequence ID" value="QKJ28498.1"/>
    <property type="molecule type" value="Genomic_DNA"/>
</dbReference>
<protein>
    <submittedName>
        <fullName evidence="2">HipA N-terminal domain-containing protein</fullName>
    </submittedName>
</protein>
<gene>
    <name evidence="2" type="ORF">HQ865_01555</name>
</gene>
<accession>A0A7D4U8V4</accession>
<name>A0A7D4U8V4_9SPHI</name>
<reference evidence="2 3" key="1">
    <citation type="submission" date="2020-05" db="EMBL/GenBank/DDBJ databases">
        <title>Mucilaginibacter mali sp. nov.</title>
        <authorList>
            <person name="Kim H.S."/>
            <person name="Lee K.C."/>
            <person name="Suh M.K."/>
            <person name="Kim J.-S."/>
            <person name="Han K.-I."/>
            <person name="Eom M.K."/>
            <person name="Shin Y.K."/>
            <person name="Lee J.-S."/>
        </authorList>
    </citation>
    <scope>NUCLEOTIDE SEQUENCE [LARGE SCALE GENOMIC DNA]</scope>
    <source>
        <strain evidence="2 3">G2-14</strain>
    </source>
</reference>
<dbReference type="RefSeq" id="WP_173413200.1">
    <property type="nucleotide sequence ID" value="NZ_CP054139.1"/>
</dbReference>
<proteinExistence type="predicted"/>
<dbReference type="InterPro" id="IPR017508">
    <property type="entry name" value="HipA_N1"/>
</dbReference>
<dbReference type="Proteomes" id="UP000505355">
    <property type="component" value="Chromosome"/>
</dbReference>
<dbReference type="AlphaFoldDB" id="A0A7D4U8V4"/>
<organism evidence="2 3">
    <name type="scientific">Mucilaginibacter mali</name>
    <dbReference type="NCBI Taxonomy" id="2740462"/>
    <lineage>
        <taxon>Bacteria</taxon>
        <taxon>Pseudomonadati</taxon>
        <taxon>Bacteroidota</taxon>
        <taxon>Sphingobacteriia</taxon>
        <taxon>Sphingobacteriales</taxon>
        <taxon>Sphingobacteriaceae</taxon>
        <taxon>Mucilaginibacter</taxon>
    </lineage>
</organism>
<keyword evidence="3" id="KW-1185">Reference proteome</keyword>
<evidence type="ECO:0000313" key="3">
    <source>
        <dbReference type="Proteomes" id="UP000505355"/>
    </source>
</evidence>